<organism evidence="1 2">
    <name type="scientific">Neolentinus lepideus HHB14362 ss-1</name>
    <dbReference type="NCBI Taxonomy" id="1314782"/>
    <lineage>
        <taxon>Eukaryota</taxon>
        <taxon>Fungi</taxon>
        <taxon>Dikarya</taxon>
        <taxon>Basidiomycota</taxon>
        <taxon>Agaricomycotina</taxon>
        <taxon>Agaricomycetes</taxon>
        <taxon>Gloeophyllales</taxon>
        <taxon>Gloeophyllaceae</taxon>
        <taxon>Neolentinus</taxon>
    </lineage>
</organism>
<gene>
    <name evidence="1" type="ORF">NEOLEDRAFT_473889</name>
</gene>
<evidence type="ECO:0000313" key="1">
    <source>
        <dbReference type="EMBL" id="KZT29761.1"/>
    </source>
</evidence>
<dbReference type="InParanoid" id="A0A165VJI9"/>
<reference evidence="1 2" key="1">
    <citation type="journal article" date="2016" name="Mol. Biol. Evol.">
        <title>Comparative Genomics of Early-Diverging Mushroom-Forming Fungi Provides Insights into the Origins of Lignocellulose Decay Capabilities.</title>
        <authorList>
            <person name="Nagy L.G."/>
            <person name="Riley R."/>
            <person name="Tritt A."/>
            <person name="Adam C."/>
            <person name="Daum C."/>
            <person name="Floudas D."/>
            <person name="Sun H."/>
            <person name="Yadav J.S."/>
            <person name="Pangilinan J."/>
            <person name="Larsson K.H."/>
            <person name="Matsuura K."/>
            <person name="Barry K."/>
            <person name="Labutti K."/>
            <person name="Kuo R."/>
            <person name="Ohm R.A."/>
            <person name="Bhattacharya S.S."/>
            <person name="Shirouzu T."/>
            <person name="Yoshinaga Y."/>
            <person name="Martin F.M."/>
            <person name="Grigoriev I.V."/>
            <person name="Hibbett D.S."/>
        </authorList>
    </citation>
    <scope>NUCLEOTIDE SEQUENCE [LARGE SCALE GENOMIC DNA]</scope>
    <source>
        <strain evidence="1 2">HHB14362 ss-1</strain>
    </source>
</reference>
<name>A0A165VJI9_9AGAM</name>
<dbReference type="AlphaFoldDB" id="A0A165VJI9"/>
<evidence type="ECO:0000313" key="2">
    <source>
        <dbReference type="Proteomes" id="UP000076761"/>
    </source>
</evidence>
<accession>A0A165VJI9</accession>
<proteinExistence type="predicted"/>
<dbReference type="EMBL" id="KV425553">
    <property type="protein sequence ID" value="KZT29761.1"/>
    <property type="molecule type" value="Genomic_DNA"/>
</dbReference>
<dbReference type="Proteomes" id="UP000076761">
    <property type="component" value="Unassembled WGS sequence"/>
</dbReference>
<keyword evidence="2" id="KW-1185">Reference proteome</keyword>
<protein>
    <submittedName>
        <fullName evidence="1">Uncharacterized protein</fullName>
    </submittedName>
</protein>
<sequence length="177" mass="18924">MVLPVPLPLVATCCFLHNLHDACRILAGGVLPAVTADACLFSVAMGASWSLKLQDCSALLDVVLSPCTSSYTISGFLCSMLCPRTTVYALAILTDASFWLRCCFSDFGFFALVVGCGYLRESAQQSIIQRILARWNPSSSSGQQSCVALVCILSPNHSVAFEDVHPCSGPTPSFDTF</sequence>